<comment type="caution">
    <text evidence="3">The sequence shown here is derived from an EMBL/GenBank/DDBJ whole genome shotgun (WGS) entry which is preliminary data.</text>
</comment>
<reference evidence="3 4" key="1">
    <citation type="submission" date="2021-02" db="EMBL/GenBank/DDBJ databases">
        <title>Variation within the Batrachochytrium salamandrivorans European outbreak.</title>
        <authorList>
            <person name="Kelly M."/>
            <person name="Pasmans F."/>
            <person name="Shea T.P."/>
            <person name="Munoz J.F."/>
            <person name="Carranza S."/>
            <person name="Cuomo C.A."/>
            <person name="Martel A."/>
        </authorList>
    </citation>
    <scope>NUCLEOTIDE SEQUENCE [LARGE SCALE GENOMIC DNA]</scope>
    <source>
        <strain evidence="3 4">AMFP18/2</strain>
    </source>
</reference>
<name>A0ABQ8FF93_9FUNG</name>
<evidence type="ECO:0000256" key="1">
    <source>
        <dbReference type="SAM" id="MobiDB-lite"/>
    </source>
</evidence>
<accession>A0ABQ8FF93</accession>
<evidence type="ECO:0000313" key="4">
    <source>
        <dbReference type="Proteomes" id="UP001648503"/>
    </source>
</evidence>
<protein>
    <submittedName>
        <fullName evidence="3">Uncharacterized protein</fullName>
    </submittedName>
</protein>
<sequence>MQFFHLFSFVVVASHAAALPQPAELPEKYSSNIDVDLVSILETRSYQPALDSYKDSDTLMLLKRQVNSGGSSGGNGGSNPSPSATTSKDKSRDPFATTDVITINLASTIEQVGEGVLNIYEGAENVGEKIGGYSGNLAAEYLRKDTYVGLALSLWTYRSVTDILYQIKSILGSTKYSEIEKDLTGIVKELEARFGKEATAISAATKRILEGVGSVIDNFQTIHRSDEIALLTRVTLLWELRKPLVGFREGATLMGHLVGIIKVVNAFIKEQKKIYVEIMKGFRTASS</sequence>
<feature type="region of interest" description="Disordered" evidence="1">
    <location>
        <begin position="68"/>
        <end position="93"/>
    </location>
</feature>
<dbReference type="Proteomes" id="UP001648503">
    <property type="component" value="Unassembled WGS sequence"/>
</dbReference>
<proteinExistence type="predicted"/>
<keyword evidence="4" id="KW-1185">Reference proteome</keyword>
<feature type="chain" id="PRO_5045199479" evidence="2">
    <location>
        <begin position="19"/>
        <end position="287"/>
    </location>
</feature>
<evidence type="ECO:0000256" key="2">
    <source>
        <dbReference type="SAM" id="SignalP"/>
    </source>
</evidence>
<dbReference type="EMBL" id="JAFCIX010000152">
    <property type="protein sequence ID" value="KAH6597289.1"/>
    <property type="molecule type" value="Genomic_DNA"/>
</dbReference>
<evidence type="ECO:0000313" key="3">
    <source>
        <dbReference type="EMBL" id="KAH6597289.1"/>
    </source>
</evidence>
<gene>
    <name evidence="3" type="ORF">BASA50_004641</name>
</gene>
<keyword evidence="2" id="KW-0732">Signal</keyword>
<organism evidence="3 4">
    <name type="scientific">Batrachochytrium salamandrivorans</name>
    <dbReference type="NCBI Taxonomy" id="1357716"/>
    <lineage>
        <taxon>Eukaryota</taxon>
        <taxon>Fungi</taxon>
        <taxon>Fungi incertae sedis</taxon>
        <taxon>Chytridiomycota</taxon>
        <taxon>Chytridiomycota incertae sedis</taxon>
        <taxon>Chytridiomycetes</taxon>
        <taxon>Rhizophydiales</taxon>
        <taxon>Rhizophydiales incertae sedis</taxon>
        <taxon>Batrachochytrium</taxon>
    </lineage>
</organism>
<feature type="signal peptide" evidence="2">
    <location>
        <begin position="1"/>
        <end position="18"/>
    </location>
</feature>